<accession>A0A3E0UIQ7</accession>
<evidence type="ECO:0000313" key="1">
    <source>
        <dbReference type="EMBL" id="REL36888.1"/>
    </source>
</evidence>
<sequence length="62" mass="7033">MYLVPIGWDLDQGAVRHIPKGHSSQMLMAAVNFLYAINAKGRREKQVNTKGNEHHRTNVAVY</sequence>
<dbReference type="AlphaFoldDB" id="A0A3E0UIQ7"/>
<reference evidence="1 2" key="1">
    <citation type="submission" date="2018-08" db="EMBL/GenBank/DDBJ databases">
        <title>Thalassotalea euphylliae genome.</title>
        <authorList>
            <person name="Summers S."/>
            <person name="Rice S.A."/>
            <person name="Freckelton M.L."/>
            <person name="Nedved B.T."/>
            <person name="Hadfield M.G."/>
        </authorList>
    </citation>
    <scope>NUCLEOTIDE SEQUENCE [LARGE SCALE GENOMIC DNA]</scope>
    <source>
        <strain evidence="1 2">H2</strain>
    </source>
</reference>
<evidence type="ECO:0000313" key="2">
    <source>
        <dbReference type="Proteomes" id="UP000256999"/>
    </source>
</evidence>
<dbReference type="Proteomes" id="UP000256999">
    <property type="component" value="Unassembled WGS sequence"/>
</dbReference>
<protein>
    <submittedName>
        <fullName evidence="1">Uncharacterized protein</fullName>
    </submittedName>
</protein>
<dbReference type="EMBL" id="QUOV01000001">
    <property type="protein sequence ID" value="REL36888.1"/>
    <property type="molecule type" value="Genomic_DNA"/>
</dbReference>
<proteinExistence type="predicted"/>
<gene>
    <name evidence="1" type="ORF">DXX92_17090</name>
</gene>
<comment type="caution">
    <text evidence="1">The sequence shown here is derived from an EMBL/GenBank/DDBJ whole genome shotgun (WGS) entry which is preliminary data.</text>
</comment>
<name>A0A3E0UIQ7_9GAMM</name>
<organism evidence="1 2">
    <name type="scientific">Thalassotalea euphylliae</name>
    <dbReference type="NCBI Taxonomy" id="1655234"/>
    <lineage>
        <taxon>Bacteria</taxon>
        <taxon>Pseudomonadati</taxon>
        <taxon>Pseudomonadota</taxon>
        <taxon>Gammaproteobacteria</taxon>
        <taxon>Alteromonadales</taxon>
        <taxon>Colwelliaceae</taxon>
        <taxon>Thalassotalea</taxon>
    </lineage>
</organism>